<dbReference type="NCBIfam" id="TIGR01509">
    <property type="entry name" value="HAD-SF-IA-v3"/>
    <property type="match status" value="1"/>
</dbReference>
<keyword evidence="3 12" id="KW-0479">Metal-binding</keyword>
<accession>A0A3D2X3V8</accession>
<feature type="binding site" evidence="12">
    <location>
        <position position="170"/>
    </location>
    <ligand>
        <name>Mg(2+)</name>
        <dbReference type="ChEBI" id="CHEBI:18420"/>
    </ligand>
</feature>
<dbReference type="NCBIfam" id="TIGR01990">
    <property type="entry name" value="bPGM"/>
    <property type="match status" value="1"/>
</dbReference>
<evidence type="ECO:0000313" key="14">
    <source>
        <dbReference type="EMBL" id="HCL01792.1"/>
    </source>
</evidence>
<dbReference type="NCBIfam" id="TIGR02009">
    <property type="entry name" value="PGMB-YQAB-SF"/>
    <property type="match status" value="1"/>
</dbReference>
<dbReference type="InterPro" id="IPR023214">
    <property type="entry name" value="HAD_sf"/>
</dbReference>
<feature type="active site" description="Nucleophile" evidence="10">
    <location>
        <position position="9"/>
    </location>
</feature>
<dbReference type="Pfam" id="PF00702">
    <property type="entry name" value="Hydrolase"/>
    <property type="match status" value="1"/>
</dbReference>
<feature type="site" description="Important for catalytic activity and assists the phosphoryl transfer reaction to Asp8 by balancing charge and orienting the reacting groups" evidence="13">
    <location>
        <position position="114"/>
    </location>
</feature>
<evidence type="ECO:0000256" key="7">
    <source>
        <dbReference type="ARBA" id="ARBA00044926"/>
    </source>
</evidence>
<evidence type="ECO:0000256" key="9">
    <source>
        <dbReference type="ARBA" id="ARBA00044991"/>
    </source>
</evidence>
<comment type="catalytic activity">
    <reaction evidence="7">
        <text>beta-D-glucose 1-phosphate = beta-D-glucose 6-phosphate</text>
        <dbReference type="Rhea" id="RHEA:20113"/>
        <dbReference type="ChEBI" id="CHEBI:57684"/>
        <dbReference type="ChEBI" id="CHEBI:58247"/>
        <dbReference type="EC" id="5.4.2.6"/>
    </reaction>
</comment>
<evidence type="ECO:0000313" key="15">
    <source>
        <dbReference type="Proteomes" id="UP000262969"/>
    </source>
</evidence>
<dbReference type="InterPro" id="IPR010972">
    <property type="entry name" value="Beta-PGM"/>
</dbReference>
<reference evidence="14 15" key="1">
    <citation type="journal article" date="2018" name="Nat. Biotechnol.">
        <title>A standardized bacterial taxonomy based on genome phylogeny substantially revises the tree of life.</title>
        <authorList>
            <person name="Parks D.H."/>
            <person name="Chuvochina M."/>
            <person name="Waite D.W."/>
            <person name="Rinke C."/>
            <person name="Skarshewski A."/>
            <person name="Chaumeil P.A."/>
            <person name="Hugenholtz P."/>
        </authorList>
    </citation>
    <scope>NUCLEOTIDE SEQUENCE [LARGE SCALE GENOMIC DNA]</scope>
    <source>
        <strain evidence="14">UBA11728</strain>
    </source>
</reference>
<keyword evidence="2" id="KW-0597">Phosphoprotein</keyword>
<dbReference type="InterPro" id="IPR051600">
    <property type="entry name" value="Beta-PGM-like"/>
</dbReference>
<evidence type="ECO:0000256" key="12">
    <source>
        <dbReference type="PIRSR" id="PIRSR610972-3"/>
    </source>
</evidence>
<dbReference type="EC" id="5.4.2.6" evidence="8"/>
<evidence type="ECO:0000256" key="6">
    <source>
        <dbReference type="ARBA" id="ARBA00023277"/>
    </source>
</evidence>
<feature type="binding site" evidence="12">
    <location>
        <position position="9"/>
    </location>
    <ligand>
        <name>Mg(2+)</name>
        <dbReference type="ChEBI" id="CHEBI:18420"/>
    </ligand>
</feature>
<dbReference type="Gene3D" id="3.40.50.1000">
    <property type="entry name" value="HAD superfamily/HAD-like"/>
    <property type="match status" value="1"/>
</dbReference>
<dbReference type="AlphaFoldDB" id="A0A3D2X3V8"/>
<feature type="binding site" evidence="11">
    <location>
        <position position="52"/>
    </location>
    <ligand>
        <name>substrate</name>
    </ligand>
</feature>
<comment type="cofactor">
    <cofactor evidence="12">
        <name>Mg(2+)</name>
        <dbReference type="ChEBI" id="CHEBI:18420"/>
    </cofactor>
    <text evidence="12">Binds 2 magnesium ions per subunit.</text>
</comment>
<comment type="similarity">
    <text evidence="1">Belongs to the HAD-like hydrolase superfamily. CbbY/CbbZ/Gph/YieH family.</text>
</comment>
<keyword evidence="6" id="KW-0119">Carbohydrate metabolism</keyword>
<organism evidence="14 15">
    <name type="scientific">Lachnoclostridium phytofermentans</name>
    <dbReference type="NCBI Taxonomy" id="66219"/>
    <lineage>
        <taxon>Bacteria</taxon>
        <taxon>Bacillati</taxon>
        <taxon>Bacillota</taxon>
        <taxon>Clostridia</taxon>
        <taxon>Lachnospirales</taxon>
        <taxon>Lachnospiraceae</taxon>
    </lineage>
</organism>
<name>A0A3D2X3V8_9FIRM</name>
<sequence>MRYKAIIFDLDGVICSTDMYHYKAWKQLADKLQIPFNEDINHRLRGVSRMESLEIILEQSKGNFTEEEKQKLANEKNEFYIKLLAQMSEKDLSKEVSDTLKQLRKKGIELAIGSSSRNAPYILERIGLQNFFDVVVDGNMIKYSKPDPEVFVKAAQKLGYESDECLVVEDAAAGVQSAISGGFDCAGIGQAAKAEGITYSLQSLCDLITIM</sequence>
<feature type="binding site" evidence="11">
    <location>
        <begin position="44"/>
        <end position="49"/>
    </location>
    <ligand>
        <name>substrate</name>
    </ligand>
</feature>
<feature type="binding site" evidence="11">
    <location>
        <begin position="114"/>
        <end position="118"/>
    </location>
    <ligand>
        <name>substrate</name>
    </ligand>
</feature>
<gene>
    <name evidence="14" type="primary">pgmB</name>
    <name evidence="14" type="ORF">DHW61_05150</name>
</gene>
<dbReference type="PANTHER" id="PTHR46193">
    <property type="entry name" value="6-PHOSPHOGLUCONATE PHOSPHATASE"/>
    <property type="match status" value="1"/>
</dbReference>
<feature type="binding site" evidence="12">
    <location>
        <position position="11"/>
    </location>
    <ligand>
        <name>Mg(2+)</name>
        <dbReference type="ChEBI" id="CHEBI:18420"/>
    </ligand>
</feature>
<evidence type="ECO:0000256" key="11">
    <source>
        <dbReference type="PIRSR" id="PIRSR610972-2"/>
    </source>
</evidence>
<dbReference type="Proteomes" id="UP000262969">
    <property type="component" value="Unassembled WGS sequence"/>
</dbReference>
<dbReference type="InterPro" id="IPR023198">
    <property type="entry name" value="PGP-like_dom2"/>
</dbReference>
<feature type="binding site" evidence="11">
    <location>
        <position position="76"/>
    </location>
    <ligand>
        <name>substrate</name>
    </ligand>
</feature>
<feature type="binding site" evidence="11">
    <location>
        <begin position="9"/>
        <end position="11"/>
    </location>
    <ligand>
        <name>substrate</name>
    </ligand>
</feature>
<feature type="binding site" evidence="12">
    <location>
        <position position="169"/>
    </location>
    <ligand>
        <name>Mg(2+)</name>
        <dbReference type="ChEBI" id="CHEBI:18420"/>
    </ligand>
</feature>
<comment type="caution">
    <text evidence="14">The sequence shown here is derived from an EMBL/GenBank/DDBJ whole genome shotgun (WGS) entry which is preliminary data.</text>
</comment>
<feature type="binding site" evidence="11">
    <location>
        <position position="25"/>
    </location>
    <ligand>
        <name>substrate</name>
    </ligand>
</feature>
<dbReference type="PANTHER" id="PTHR46193:SF18">
    <property type="entry name" value="HEXITOL PHOSPHATASE B"/>
    <property type="match status" value="1"/>
</dbReference>
<dbReference type="GO" id="GO:0008801">
    <property type="term" value="F:beta-phosphoglucomutase activity"/>
    <property type="evidence" value="ECO:0007669"/>
    <property type="project" value="UniProtKB-EC"/>
</dbReference>
<dbReference type="GO" id="GO:0005975">
    <property type="term" value="P:carbohydrate metabolic process"/>
    <property type="evidence" value="ECO:0007669"/>
    <property type="project" value="InterPro"/>
</dbReference>
<proteinExistence type="inferred from homology"/>
<feature type="site" description="Important for catalytic activity and assists the phosphoryl transfer reaction to Asp8 by balancing charge and orienting the reacting groups" evidence="13">
    <location>
        <position position="145"/>
    </location>
</feature>
<dbReference type="InterPro" id="IPR010976">
    <property type="entry name" value="B-phosphoglucomutase_hydrolase"/>
</dbReference>
<evidence type="ECO:0000256" key="10">
    <source>
        <dbReference type="PIRSR" id="PIRSR610972-1"/>
    </source>
</evidence>
<dbReference type="EMBL" id="DPVV01000178">
    <property type="protein sequence ID" value="HCL01792.1"/>
    <property type="molecule type" value="Genomic_DNA"/>
</dbReference>
<feature type="active site" description="Proton donor/acceptor" evidence="10">
    <location>
        <position position="11"/>
    </location>
</feature>
<dbReference type="InterPro" id="IPR036412">
    <property type="entry name" value="HAD-like_sf"/>
</dbReference>
<evidence type="ECO:0000256" key="5">
    <source>
        <dbReference type="ARBA" id="ARBA00023235"/>
    </source>
</evidence>
<feature type="binding site" evidence="11">
    <location>
        <position position="145"/>
    </location>
    <ligand>
        <name>substrate</name>
    </ligand>
</feature>
<dbReference type="SFLD" id="SFLDG01135">
    <property type="entry name" value="C1.5.6:_HAD__Beta-PGM__Phospha"/>
    <property type="match status" value="1"/>
</dbReference>
<dbReference type="SUPFAM" id="SSF56784">
    <property type="entry name" value="HAD-like"/>
    <property type="match status" value="1"/>
</dbReference>
<evidence type="ECO:0000256" key="2">
    <source>
        <dbReference type="ARBA" id="ARBA00022553"/>
    </source>
</evidence>
<dbReference type="PRINTS" id="PR00413">
    <property type="entry name" value="HADHALOGNASE"/>
</dbReference>
<keyword evidence="4 12" id="KW-0460">Magnesium</keyword>
<evidence type="ECO:0000256" key="3">
    <source>
        <dbReference type="ARBA" id="ARBA00022723"/>
    </source>
</evidence>
<protein>
    <recommendedName>
        <fullName evidence="9">Beta-phosphoglucomutase</fullName>
        <ecNumber evidence="8">5.4.2.6</ecNumber>
    </recommendedName>
</protein>
<evidence type="ECO:0000256" key="13">
    <source>
        <dbReference type="PIRSR" id="PIRSR610972-4"/>
    </source>
</evidence>
<evidence type="ECO:0000256" key="1">
    <source>
        <dbReference type="ARBA" id="ARBA00006171"/>
    </source>
</evidence>
<evidence type="ECO:0000256" key="8">
    <source>
        <dbReference type="ARBA" id="ARBA00044968"/>
    </source>
</evidence>
<dbReference type="InterPro" id="IPR006439">
    <property type="entry name" value="HAD-SF_hydro_IA"/>
</dbReference>
<dbReference type="GO" id="GO:0000287">
    <property type="term" value="F:magnesium ion binding"/>
    <property type="evidence" value="ECO:0007669"/>
    <property type="project" value="InterPro"/>
</dbReference>
<dbReference type="SFLD" id="SFLDG01129">
    <property type="entry name" value="C1.5:_HAD__Beta-PGM__Phosphata"/>
    <property type="match status" value="1"/>
</dbReference>
<dbReference type="Gene3D" id="1.10.150.240">
    <property type="entry name" value="Putative phosphatase, domain 2"/>
    <property type="match status" value="1"/>
</dbReference>
<dbReference type="SFLD" id="SFLDS00003">
    <property type="entry name" value="Haloacid_Dehalogenase"/>
    <property type="match status" value="1"/>
</dbReference>
<keyword evidence="5" id="KW-0413">Isomerase</keyword>
<evidence type="ECO:0000256" key="4">
    <source>
        <dbReference type="ARBA" id="ARBA00022842"/>
    </source>
</evidence>
<dbReference type="CDD" id="cd02598">
    <property type="entry name" value="HAD_BPGM"/>
    <property type="match status" value="1"/>
</dbReference>